<name>A0ABD1Z5E0_9MARC</name>
<feature type="region of interest" description="Disordered" evidence="1">
    <location>
        <begin position="16"/>
        <end position="40"/>
    </location>
</feature>
<evidence type="ECO:0000313" key="2">
    <source>
        <dbReference type="EMBL" id="KAL2642953.1"/>
    </source>
</evidence>
<dbReference type="AlphaFoldDB" id="A0ABD1Z5E0"/>
<accession>A0ABD1Z5E0</accession>
<protein>
    <submittedName>
        <fullName evidence="2">Uncharacterized protein</fullName>
    </submittedName>
</protein>
<comment type="caution">
    <text evidence="2">The sequence shown here is derived from an EMBL/GenBank/DDBJ whole genome shotgun (WGS) entry which is preliminary data.</text>
</comment>
<dbReference type="EMBL" id="JBHFFA010000002">
    <property type="protein sequence ID" value="KAL2642953.1"/>
    <property type="molecule type" value="Genomic_DNA"/>
</dbReference>
<keyword evidence="3" id="KW-1185">Reference proteome</keyword>
<evidence type="ECO:0000256" key="1">
    <source>
        <dbReference type="SAM" id="MobiDB-lite"/>
    </source>
</evidence>
<sequence>MTIKLRLEDMLQHVNRNIPNPAPQAAANAAASAPPKSAQAIQDWDVKDQQAISILNNCMDNSLIGLIMEAKTTNEARNSLQVINYAANDAITKMHRKE</sequence>
<feature type="compositionally biased region" description="Low complexity" evidence="1">
    <location>
        <begin position="23"/>
        <end position="40"/>
    </location>
</feature>
<dbReference type="Proteomes" id="UP001605036">
    <property type="component" value="Unassembled WGS sequence"/>
</dbReference>
<organism evidence="2 3">
    <name type="scientific">Riccia fluitans</name>
    <dbReference type="NCBI Taxonomy" id="41844"/>
    <lineage>
        <taxon>Eukaryota</taxon>
        <taxon>Viridiplantae</taxon>
        <taxon>Streptophyta</taxon>
        <taxon>Embryophyta</taxon>
        <taxon>Marchantiophyta</taxon>
        <taxon>Marchantiopsida</taxon>
        <taxon>Marchantiidae</taxon>
        <taxon>Marchantiales</taxon>
        <taxon>Ricciaceae</taxon>
        <taxon>Riccia</taxon>
    </lineage>
</organism>
<reference evidence="2 3" key="1">
    <citation type="submission" date="2024-09" db="EMBL/GenBank/DDBJ databases">
        <title>Chromosome-scale assembly of Riccia fluitans.</title>
        <authorList>
            <person name="Paukszto L."/>
            <person name="Sawicki J."/>
            <person name="Karawczyk K."/>
            <person name="Piernik-Szablinska J."/>
            <person name="Szczecinska M."/>
            <person name="Mazdziarz M."/>
        </authorList>
    </citation>
    <scope>NUCLEOTIDE SEQUENCE [LARGE SCALE GENOMIC DNA]</scope>
    <source>
        <strain evidence="2">Rf_01</strain>
        <tissue evidence="2">Aerial parts of the thallus</tissue>
    </source>
</reference>
<evidence type="ECO:0000313" key="3">
    <source>
        <dbReference type="Proteomes" id="UP001605036"/>
    </source>
</evidence>
<proteinExistence type="predicted"/>
<gene>
    <name evidence="2" type="ORF">R1flu_010540</name>
</gene>